<dbReference type="Proteomes" id="UP000033930">
    <property type="component" value="Unassembled WGS sequence"/>
</dbReference>
<feature type="transmembrane region" description="Helical" evidence="1">
    <location>
        <begin position="34"/>
        <end position="59"/>
    </location>
</feature>
<sequence length="205" mass="23805">MIISINKIEADIKLLWQAWKKNAKDLAKKSLPSFLLLLISQIIFGFLPYLTFILSGRFLDALIGARSLMFWTQSMTDMVWMFIGWIILVSCLILITRIYSKLNSSVARGIRWFVFLTSTFFFLFQTSPILIFIISLLLIAEIWIVKSYRSIVWIIISLCLFWLLSDFLHAIVYHQITVGTGLALISLLLIIPVRQYIDRYFVSHG</sequence>
<evidence type="ECO:0000313" key="3">
    <source>
        <dbReference type="Proteomes" id="UP000033930"/>
    </source>
</evidence>
<proteinExistence type="predicted"/>
<comment type="caution">
    <text evidence="2">The sequence shown here is derived from an EMBL/GenBank/DDBJ whole genome shotgun (WGS) entry which is preliminary data.</text>
</comment>
<protein>
    <submittedName>
        <fullName evidence="2">Uncharacterized protein</fullName>
    </submittedName>
</protein>
<accession>A0A0G0VDX3</accession>
<organism evidence="2 3">
    <name type="scientific">Candidatus Uhrbacteria bacterium GW2011_GWC1_41_20</name>
    <dbReference type="NCBI Taxonomy" id="1618983"/>
    <lineage>
        <taxon>Bacteria</taxon>
        <taxon>Candidatus Uhriibacteriota</taxon>
    </lineage>
</organism>
<evidence type="ECO:0000313" key="2">
    <source>
        <dbReference type="EMBL" id="KKR97856.1"/>
    </source>
</evidence>
<feature type="transmembrane region" description="Helical" evidence="1">
    <location>
        <begin position="112"/>
        <end position="145"/>
    </location>
</feature>
<keyword evidence="1" id="KW-0472">Membrane</keyword>
<evidence type="ECO:0000256" key="1">
    <source>
        <dbReference type="SAM" id="Phobius"/>
    </source>
</evidence>
<feature type="transmembrane region" description="Helical" evidence="1">
    <location>
        <begin position="178"/>
        <end position="197"/>
    </location>
</feature>
<reference evidence="2 3" key="1">
    <citation type="journal article" date="2015" name="Nature">
        <title>rRNA introns, odd ribosomes, and small enigmatic genomes across a large radiation of phyla.</title>
        <authorList>
            <person name="Brown C.T."/>
            <person name="Hug L.A."/>
            <person name="Thomas B.C."/>
            <person name="Sharon I."/>
            <person name="Castelle C.J."/>
            <person name="Singh A."/>
            <person name="Wilkins M.J."/>
            <person name="Williams K.H."/>
            <person name="Banfield J.F."/>
        </authorList>
    </citation>
    <scope>NUCLEOTIDE SEQUENCE [LARGE SCALE GENOMIC DNA]</scope>
</reference>
<name>A0A0G0VDX3_9BACT</name>
<keyword evidence="1" id="KW-0812">Transmembrane</keyword>
<dbReference type="EMBL" id="LCAW01000023">
    <property type="protein sequence ID" value="KKR97856.1"/>
    <property type="molecule type" value="Genomic_DNA"/>
</dbReference>
<gene>
    <name evidence="2" type="ORF">UU50_C0023G0002</name>
</gene>
<dbReference type="AlphaFoldDB" id="A0A0G0VDX3"/>
<keyword evidence="1" id="KW-1133">Transmembrane helix</keyword>
<feature type="transmembrane region" description="Helical" evidence="1">
    <location>
        <begin position="151"/>
        <end position="171"/>
    </location>
</feature>
<feature type="transmembrane region" description="Helical" evidence="1">
    <location>
        <begin position="79"/>
        <end position="100"/>
    </location>
</feature>